<evidence type="ECO:0000256" key="1">
    <source>
        <dbReference type="SAM" id="Phobius"/>
    </source>
</evidence>
<feature type="transmembrane region" description="Helical" evidence="1">
    <location>
        <begin position="95"/>
        <end position="116"/>
    </location>
</feature>
<evidence type="ECO:0000313" key="2">
    <source>
        <dbReference type="EMBL" id="MFC6870708.1"/>
    </source>
</evidence>
<accession>A0ABW2C854</accession>
<gene>
    <name evidence="2" type="ORF">ACFQGD_26610</name>
</gene>
<organism evidence="2 3">
    <name type="scientific">Haloechinothrix salitolerans</name>
    <dbReference type="NCBI Taxonomy" id="926830"/>
    <lineage>
        <taxon>Bacteria</taxon>
        <taxon>Bacillati</taxon>
        <taxon>Actinomycetota</taxon>
        <taxon>Actinomycetes</taxon>
        <taxon>Pseudonocardiales</taxon>
        <taxon>Pseudonocardiaceae</taxon>
        <taxon>Haloechinothrix</taxon>
    </lineage>
</organism>
<keyword evidence="3" id="KW-1185">Reference proteome</keyword>
<dbReference type="RefSeq" id="WP_345405104.1">
    <property type="nucleotide sequence ID" value="NZ_BAABLA010000119.1"/>
</dbReference>
<dbReference type="EMBL" id="JBHSXX010000001">
    <property type="protein sequence ID" value="MFC6870708.1"/>
    <property type="molecule type" value="Genomic_DNA"/>
</dbReference>
<proteinExistence type="predicted"/>
<name>A0ABW2C854_9PSEU</name>
<feature type="transmembrane region" description="Helical" evidence="1">
    <location>
        <begin position="64"/>
        <end position="88"/>
    </location>
</feature>
<keyword evidence="1" id="KW-1133">Transmembrane helix</keyword>
<dbReference type="Proteomes" id="UP001596337">
    <property type="component" value="Unassembled WGS sequence"/>
</dbReference>
<feature type="transmembrane region" description="Helical" evidence="1">
    <location>
        <begin position="21"/>
        <end position="44"/>
    </location>
</feature>
<evidence type="ECO:0000313" key="3">
    <source>
        <dbReference type="Proteomes" id="UP001596337"/>
    </source>
</evidence>
<reference evidence="3" key="1">
    <citation type="journal article" date="2019" name="Int. J. Syst. Evol. Microbiol.">
        <title>The Global Catalogue of Microorganisms (GCM) 10K type strain sequencing project: providing services to taxonomists for standard genome sequencing and annotation.</title>
        <authorList>
            <consortium name="The Broad Institute Genomics Platform"/>
            <consortium name="The Broad Institute Genome Sequencing Center for Infectious Disease"/>
            <person name="Wu L."/>
            <person name="Ma J."/>
        </authorList>
    </citation>
    <scope>NUCLEOTIDE SEQUENCE [LARGE SCALE GENOMIC DNA]</scope>
    <source>
        <strain evidence="3">KCTC 32255</strain>
    </source>
</reference>
<keyword evidence="1" id="KW-0472">Membrane</keyword>
<sequence length="155" mass="15953">MTTTNSRGVARWSRVPAGAGWGALATVAMSVLMLAGVASGVAPMPKPIPAALVAETFGALPESARLVLAVVSHLGYGAVAGAVLAVLVRRVNIRVATGYGAVLWALMGLVWLPYLGWGLFGTAVTPKIAVATLVLHLVYGITLGLLLDRRREAVG</sequence>
<comment type="caution">
    <text evidence="2">The sequence shown here is derived from an EMBL/GenBank/DDBJ whole genome shotgun (WGS) entry which is preliminary data.</text>
</comment>
<feature type="transmembrane region" description="Helical" evidence="1">
    <location>
        <begin position="128"/>
        <end position="147"/>
    </location>
</feature>
<keyword evidence="1" id="KW-0812">Transmembrane</keyword>
<protein>
    <submittedName>
        <fullName evidence="2">Uncharacterized protein</fullName>
    </submittedName>
</protein>